<dbReference type="InterPro" id="IPR056143">
    <property type="entry name" value="DUF7726"/>
</dbReference>
<dbReference type="EMBL" id="MU853333">
    <property type="protein sequence ID" value="KAK4116565.1"/>
    <property type="molecule type" value="Genomic_DNA"/>
</dbReference>
<dbReference type="Proteomes" id="UP001302812">
    <property type="component" value="Unassembled WGS sequence"/>
</dbReference>
<evidence type="ECO:0000259" key="2">
    <source>
        <dbReference type="Pfam" id="PF24852"/>
    </source>
</evidence>
<dbReference type="InterPro" id="IPR010982">
    <property type="entry name" value="Lambda_DNA-bd_dom_sf"/>
</dbReference>
<feature type="region of interest" description="Disordered" evidence="1">
    <location>
        <begin position="1"/>
        <end position="61"/>
    </location>
</feature>
<dbReference type="GO" id="GO:0003677">
    <property type="term" value="F:DNA binding"/>
    <property type="evidence" value="ECO:0007669"/>
    <property type="project" value="InterPro"/>
</dbReference>
<evidence type="ECO:0000256" key="1">
    <source>
        <dbReference type="SAM" id="MobiDB-lite"/>
    </source>
</evidence>
<dbReference type="RefSeq" id="XP_064674135.1">
    <property type="nucleotide sequence ID" value="XM_064817344.1"/>
</dbReference>
<dbReference type="PANTHER" id="PTHR42339">
    <property type="entry name" value="HISTONE H1"/>
    <property type="match status" value="1"/>
</dbReference>
<accession>A0AAN6TLD7</accession>
<proteinExistence type="predicted"/>
<feature type="region of interest" description="Disordered" evidence="1">
    <location>
        <begin position="303"/>
        <end position="329"/>
    </location>
</feature>
<evidence type="ECO:0000313" key="3">
    <source>
        <dbReference type="EMBL" id="KAK4116565.1"/>
    </source>
</evidence>
<feature type="domain" description="DUF7726" evidence="2">
    <location>
        <begin position="74"/>
        <end position="145"/>
    </location>
</feature>
<protein>
    <recommendedName>
        <fullName evidence="2">DUF7726 domain-containing protein</fullName>
    </recommendedName>
</protein>
<evidence type="ECO:0000313" key="4">
    <source>
        <dbReference type="Proteomes" id="UP001302812"/>
    </source>
</evidence>
<reference evidence="3" key="1">
    <citation type="journal article" date="2023" name="Mol. Phylogenet. Evol.">
        <title>Genome-scale phylogeny and comparative genomics of the fungal order Sordariales.</title>
        <authorList>
            <person name="Hensen N."/>
            <person name="Bonometti L."/>
            <person name="Westerberg I."/>
            <person name="Brannstrom I.O."/>
            <person name="Guillou S."/>
            <person name="Cros-Aarteil S."/>
            <person name="Calhoun S."/>
            <person name="Haridas S."/>
            <person name="Kuo A."/>
            <person name="Mondo S."/>
            <person name="Pangilinan J."/>
            <person name="Riley R."/>
            <person name="LaButti K."/>
            <person name="Andreopoulos B."/>
            <person name="Lipzen A."/>
            <person name="Chen C."/>
            <person name="Yan M."/>
            <person name="Daum C."/>
            <person name="Ng V."/>
            <person name="Clum A."/>
            <person name="Steindorff A."/>
            <person name="Ohm R.A."/>
            <person name="Martin F."/>
            <person name="Silar P."/>
            <person name="Natvig D.O."/>
            <person name="Lalanne C."/>
            <person name="Gautier V."/>
            <person name="Ament-Velasquez S.L."/>
            <person name="Kruys A."/>
            <person name="Hutchinson M.I."/>
            <person name="Powell A.J."/>
            <person name="Barry K."/>
            <person name="Miller A.N."/>
            <person name="Grigoriev I.V."/>
            <person name="Debuchy R."/>
            <person name="Gladieux P."/>
            <person name="Hiltunen Thoren M."/>
            <person name="Johannesson H."/>
        </authorList>
    </citation>
    <scope>NUCLEOTIDE SEQUENCE</scope>
    <source>
        <strain evidence="3">CBS 508.74</strain>
    </source>
</reference>
<dbReference type="PANTHER" id="PTHR42339:SF1">
    <property type="entry name" value="HISTONE H1"/>
    <property type="match status" value="1"/>
</dbReference>
<sequence length="329" mass="35196">MNQPIPVYLPESGTSYPARPPLVPLPGAVNTQLSQTLPSGPVLSSDKPSNKRKSTEDHAPQAEVNLDDINVDGMVMDNCDQVRRKINRLIDSGAITKTAFAREIGVSAKSLNGFLGVHGPMNGAAFAAYDAAWEYFKKREIAGIKLPVKAPAKVPAAKKQKTATASASPTASTSAAAGTAASAATSEGQSTATARAASSGAVPDISDIVLPGEENDAVPVFDTCDEIRRKINAHLKKPGVTQAQFCRDVYAQLKGPSRPGKPFQGVQLARFRGMKGPLSGAKSSLYYGAYVFFEKVRIKEGKPKSKHRLDMEKQWDAEGIDREHDHRSL</sequence>
<name>A0AAN6TLD7_9PEZI</name>
<dbReference type="AlphaFoldDB" id="A0AAN6TLD7"/>
<organism evidence="3 4">
    <name type="scientific">Canariomyces notabilis</name>
    <dbReference type="NCBI Taxonomy" id="2074819"/>
    <lineage>
        <taxon>Eukaryota</taxon>
        <taxon>Fungi</taxon>
        <taxon>Dikarya</taxon>
        <taxon>Ascomycota</taxon>
        <taxon>Pezizomycotina</taxon>
        <taxon>Sordariomycetes</taxon>
        <taxon>Sordariomycetidae</taxon>
        <taxon>Sordariales</taxon>
        <taxon>Chaetomiaceae</taxon>
        <taxon>Canariomyces</taxon>
    </lineage>
</organism>
<gene>
    <name evidence="3" type="ORF">N656DRAFT_794861</name>
</gene>
<keyword evidence="4" id="KW-1185">Reference proteome</keyword>
<dbReference type="GeneID" id="89941469"/>
<reference evidence="3" key="2">
    <citation type="submission" date="2023-05" db="EMBL/GenBank/DDBJ databases">
        <authorList>
            <consortium name="Lawrence Berkeley National Laboratory"/>
            <person name="Steindorff A."/>
            <person name="Hensen N."/>
            <person name="Bonometti L."/>
            <person name="Westerberg I."/>
            <person name="Brannstrom I.O."/>
            <person name="Guillou S."/>
            <person name="Cros-Aarteil S."/>
            <person name="Calhoun S."/>
            <person name="Haridas S."/>
            <person name="Kuo A."/>
            <person name="Mondo S."/>
            <person name="Pangilinan J."/>
            <person name="Riley R."/>
            <person name="Labutti K."/>
            <person name="Andreopoulos B."/>
            <person name="Lipzen A."/>
            <person name="Chen C."/>
            <person name="Yanf M."/>
            <person name="Daum C."/>
            <person name="Ng V."/>
            <person name="Clum A."/>
            <person name="Ohm R."/>
            <person name="Martin F."/>
            <person name="Silar P."/>
            <person name="Natvig D."/>
            <person name="Lalanne C."/>
            <person name="Gautier V."/>
            <person name="Ament-Velasquez S.L."/>
            <person name="Kruys A."/>
            <person name="Hutchinson M.I."/>
            <person name="Powell A.J."/>
            <person name="Barry K."/>
            <person name="Miller A.N."/>
            <person name="Grigoriev I.V."/>
            <person name="Debuchy R."/>
            <person name="Gladieux P."/>
            <person name="Thoren M.H."/>
            <person name="Johannesson H."/>
        </authorList>
    </citation>
    <scope>NUCLEOTIDE SEQUENCE</scope>
    <source>
        <strain evidence="3">CBS 508.74</strain>
    </source>
</reference>
<dbReference type="Pfam" id="PF24852">
    <property type="entry name" value="DUF7726"/>
    <property type="match status" value="1"/>
</dbReference>
<dbReference type="Gene3D" id="1.10.260.40">
    <property type="entry name" value="lambda repressor-like DNA-binding domains"/>
    <property type="match status" value="1"/>
</dbReference>
<feature type="compositionally biased region" description="Polar residues" evidence="1">
    <location>
        <begin position="29"/>
        <end position="38"/>
    </location>
</feature>
<comment type="caution">
    <text evidence="3">The sequence shown here is derived from an EMBL/GenBank/DDBJ whole genome shotgun (WGS) entry which is preliminary data.</text>
</comment>